<sequence length="100" mass="11716">FRTHLIMDPESNTFVQWKKHGHPFVTMKLYSAKDNNYVTRAIDHVAGGEDTAVVVTLGQHFRPFPMHIFVRRLLNVREAIRRLHLRSPSTRVIIRGENIR</sequence>
<reference evidence="3" key="1">
    <citation type="submission" date="2025-08" db="UniProtKB">
        <authorList>
            <consortium name="RefSeq"/>
        </authorList>
    </citation>
    <scope>IDENTIFICATION</scope>
</reference>
<dbReference type="PANTHER" id="PTHR16165:SF3">
    <property type="entry name" value="NXPE FAMILY MEMBER 1"/>
    <property type="match status" value="1"/>
</dbReference>
<dbReference type="Proteomes" id="UP000694871">
    <property type="component" value="Unplaced"/>
</dbReference>
<proteinExistence type="predicted"/>
<dbReference type="Pfam" id="PF24536">
    <property type="entry name" value="NXPE4_C"/>
    <property type="match status" value="1"/>
</dbReference>
<dbReference type="PANTHER" id="PTHR16165">
    <property type="entry name" value="NXPE FAMILY MEMBER"/>
    <property type="match status" value="1"/>
</dbReference>
<evidence type="ECO:0000313" key="3">
    <source>
        <dbReference type="RefSeq" id="XP_015284405.1"/>
    </source>
</evidence>
<evidence type="ECO:0000259" key="1">
    <source>
        <dbReference type="Pfam" id="PF24536"/>
    </source>
</evidence>
<organism evidence="2 3">
    <name type="scientific">Gekko japonicus</name>
    <name type="common">Schlegel's Japanese gecko</name>
    <dbReference type="NCBI Taxonomy" id="146911"/>
    <lineage>
        <taxon>Eukaryota</taxon>
        <taxon>Metazoa</taxon>
        <taxon>Chordata</taxon>
        <taxon>Craniata</taxon>
        <taxon>Vertebrata</taxon>
        <taxon>Euteleostomi</taxon>
        <taxon>Lepidosauria</taxon>
        <taxon>Squamata</taxon>
        <taxon>Bifurcata</taxon>
        <taxon>Gekkota</taxon>
        <taxon>Gekkonidae</taxon>
        <taxon>Gekkoninae</taxon>
        <taxon>Gekko</taxon>
    </lineage>
</organism>
<accession>A0ABM1LEL8</accession>
<feature type="domain" description="NXPE C-terminal" evidence="1">
    <location>
        <begin position="3"/>
        <end position="100"/>
    </location>
</feature>
<protein>
    <submittedName>
        <fullName evidence="3">NXPE family member 2-like</fullName>
    </submittedName>
</protein>
<dbReference type="InterPro" id="IPR057106">
    <property type="entry name" value="NXPE4_C"/>
</dbReference>
<feature type="non-terminal residue" evidence="3">
    <location>
        <position position="100"/>
    </location>
</feature>
<feature type="non-terminal residue" evidence="3">
    <location>
        <position position="1"/>
    </location>
</feature>
<name>A0ABM1LEL8_GEKJA</name>
<keyword evidence="2" id="KW-1185">Reference proteome</keyword>
<gene>
    <name evidence="3" type="primary">LOC107125500</name>
</gene>
<dbReference type="RefSeq" id="XP_015284405.1">
    <property type="nucleotide sequence ID" value="XM_015428919.1"/>
</dbReference>
<dbReference type="GeneID" id="107125500"/>
<evidence type="ECO:0000313" key="2">
    <source>
        <dbReference type="Proteomes" id="UP000694871"/>
    </source>
</evidence>